<dbReference type="Pfam" id="PF00580">
    <property type="entry name" value="UvrD-helicase"/>
    <property type="match status" value="1"/>
</dbReference>
<evidence type="ECO:0000259" key="11">
    <source>
        <dbReference type="Pfam" id="PF00580"/>
    </source>
</evidence>
<keyword evidence="4" id="KW-0067">ATP-binding</keyword>
<dbReference type="InterPro" id="IPR027785">
    <property type="entry name" value="UvrD-like_helicase_C"/>
</dbReference>
<evidence type="ECO:0000256" key="8">
    <source>
        <dbReference type="ARBA" id="ARBA00034923"/>
    </source>
</evidence>
<evidence type="ECO:0000256" key="7">
    <source>
        <dbReference type="ARBA" id="ARBA00034808"/>
    </source>
</evidence>
<feature type="domain" description="UvrD-like helicase C-terminal" evidence="14">
    <location>
        <begin position="694"/>
        <end position="745"/>
    </location>
</feature>
<evidence type="ECO:0000256" key="1">
    <source>
        <dbReference type="ARBA" id="ARBA00022741"/>
    </source>
</evidence>
<comment type="catalytic activity">
    <reaction evidence="9">
        <text>ATP + H2O = ADP + phosphate + H(+)</text>
        <dbReference type="Rhea" id="RHEA:13065"/>
        <dbReference type="ChEBI" id="CHEBI:15377"/>
        <dbReference type="ChEBI" id="CHEBI:15378"/>
        <dbReference type="ChEBI" id="CHEBI:30616"/>
        <dbReference type="ChEBI" id="CHEBI:43474"/>
        <dbReference type="ChEBI" id="CHEBI:456216"/>
        <dbReference type="EC" id="5.6.2.4"/>
    </reaction>
</comment>
<dbReference type="SUPFAM" id="SSF52540">
    <property type="entry name" value="P-loop containing nucleoside triphosphate hydrolases"/>
    <property type="match status" value="1"/>
</dbReference>
<feature type="domain" description="NERD" evidence="12">
    <location>
        <begin position="184"/>
        <end position="276"/>
    </location>
</feature>
<gene>
    <name evidence="15" type="primary">faoL</name>
</gene>
<evidence type="ECO:0000313" key="15">
    <source>
        <dbReference type="EMBL" id="AHW84638.1"/>
    </source>
</evidence>
<keyword evidence="10" id="KW-1133">Transmembrane helix</keyword>
<dbReference type="InterPro" id="IPR027417">
    <property type="entry name" value="P-loop_NTPase"/>
</dbReference>
<dbReference type="InterPro" id="IPR014016">
    <property type="entry name" value="UvrD-like_ATP-bd"/>
</dbReference>
<reference evidence="15" key="1">
    <citation type="journal article" date="2013" name="Infect. Genet. Evol.">
        <title>Genetic diversity and features analysis of type VI secretion systems loci in avian pathogenic Escherichia coli by wide genomic scanning.</title>
        <authorList>
            <person name="Ma J."/>
            <person name="Sun M."/>
            <person name="Bao Y."/>
            <person name="Pan Z."/>
            <person name="Zhang W."/>
            <person name="Lu C."/>
            <person name="Yao H."/>
        </authorList>
    </citation>
    <scope>NUCLEOTIDE SEQUENCE</scope>
    <source>
        <strain evidence="15">ED058</strain>
    </source>
</reference>
<dbReference type="PANTHER" id="PTHR11070:SF2">
    <property type="entry name" value="ATP-DEPENDENT DNA HELICASE SRS2"/>
    <property type="match status" value="1"/>
</dbReference>
<evidence type="ECO:0000256" key="2">
    <source>
        <dbReference type="ARBA" id="ARBA00022801"/>
    </source>
</evidence>
<dbReference type="GO" id="GO:0043138">
    <property type="term" value="F:3'-5' DNA helicase activity"/>
    <property type="evidence" value="ECO:0007669"/>
    <property type="project" value="UniProtKB-EC"/>
</dbReference>
<keyword evidence="1" id="KW-0547">Nucleotide-binding</keyword>
<dbReference type="Pfam" id="PF13361">
    <property type="entry name" value="UvrD_C"/>
    <property type="match status" value="1"/>
</dbReference>
<comment type="catalytic activity">
    <reaction evidence="6">
        <text>Couples ATP hydrolysis with the unwinding of duplex DNA by translocating in the 3'-5' direction.</text>
        <dbReference type="EC" id="5.6.2.4"/>
    </reaction>
</comment>
<accession>X5FDM4</accession>
<evidence type="ECO:0000259" key="12">
    <source>
        <dbReference type="Pfam" id="PF08378"/>
    </source>
</evidence>
<keyword evidence="2" id="KW-0378">Hydrolase</keyword>
<keyword evidence="10" id="KW-0812">Transmembrane</keyword>
<evidence type="ECO:0000256" key="3">
    <source>
        <dbReference type="ARBA" id="ARBA00022806"/>
    </source>
</evidence>
<dbReference type="Pfam" id="PF08378">
    <property type="entry name" value="NERD"/>
    <property type="match status" value="1"/>
</dbReference>
<dbReference type="Pfam" id="PF13538">
    <property type="entry name" value="UvrD_C_2"/>
    <property type="match status" value="1"/>
</dbReference>
<feature type="domain" description="UvrD-like helicase ATP-binding" evidence="11">
    <location>
        <begin position="399"/>
        <end position="481"/>
    </location>
</feature>
<dbReference type="GO" id="GO:0003677">
    <property type="term" value="F:DNA binding"/>
    <property type="evidence" value="ECO:0007669"/>
    <property type="project" value="InterPro"/>
</dbReference>
<dbReference type="EC" id="5.6.2.4" evidence="7"/>
<dbReference type="AlphaFoldDB" id="X5FDM4"/>
<dbReference type="InterPro" id="IPR011528">
    <property type="entry name" value="NERD"/>
</dbReference>
<proteinExistence type="predicted"/>
<dbReference type="GO" id="GO:0005524">
    <property type="term" value="F:ATP binding"/>
    <property type="evidence" value="ECO:0007669"/>
    <property type="project" value="UniProtKB-KW"/>
</dbReference>
<dbReference type="GO" id="GO:0000725">
    <property type="term" value="P:recombinational repair"/>
    <property type="evidence" value="ECO:0007669"/>
    <property type="project" value="TreeGrafter"/>
</dbReference>
<keyword evidence="3" id="KW-0347">Helicase</keyword>
<feature type="transmembrane region" description="Helical" evidence="10">
    <location>
        <begin position="24"/>
        <end position="48"/>
    </location>
</feature>
<evidence type="ECO:0000256" key="10">
    <source>
        <dbReference type="SAM" id="Phobius"/>
    </source>
</evidence>
<feature type="domain" description="UvrD-like helicase C-terminal" evidence="13">
    <location>
        <begin position="573"/>
        <end position="677"/>
    </location>
</feature>
<evidence type="ECO:0000259" key="13">
    <source>
        <dbReference type="Pfam" id="PF13361"/>
    </source>
</evidence>
<dbReference type="PANTHER" id="PTHR11070">
    <property type="entry name" value="UVRD / RECB / PCRA DNA HELICASE FAMILY MEMBER"/>
    <property type="match status" value="1"/>
</dbReference>
<keyword evidence="5" id="KW-0413">Isomerase</keyword>
<evidence type="ECO:0000259" key="14">
    <source>
        <dbReference type="Pfam" id="PF13538"/>
    </source>
</evidence>
<dbReference type="GO" id="GO:0016887">
    <property type="term" value="F:ATP hydrolysis activity"/>
    <property type="evidence" value="ECO:0007669"/>
    <property type="project" value="RHEA"/>
</dbReference>
<protein>
    <recommendedName>
        <fullName evidence="7">DNA 3'-5' helicase</fullName>
        <ecNumber evidence="7">5.6.2.4</ecNumber>
    </recommendedName>
    <alternativeName>
        <fullName evidence="8">DNA 3'-5' helicase II</fullName>
    </alternativeName>
</protein>
<evidence type="ECO:0000256" key="9">
    <source>
        <dbReference type="ARBA" id="ARBA00048988"/>
    </source>
</evidence>
<evidence type="ECO:0000256" key="4">
    <source>
        <dbReference type="ARBA" id="ARBA00022840"/>
    </source>
</evidence>
<organism evidence="15">
    <name type="scientific">Escherichia coli</name>
    <dbReference type="NCBI Taxonomy" id="562"/>
    <lineage>
        <taxon>Bacteria</taxon>
        <taxon>Pseudomonadati</taxon>
        <taxon>Pseudomonadota</taxon>
        <taxon>Gammaproteobacteria</taxon>
        <taxon>Enterobacterales</taxon>
        <taxon>Enterobacteriaceae</taxon>
        <taxon>Escherichia</taxon>
    </lineage>
</organism>
<sequence length="761" mass="86195">MGLFTRLEKFDQKLTRGYARWGRWVWRMLIAIPVAYFLLCVGISIWGAPTGGVILVIHSELDRPILGFSVNGMAGANAFAHGGGSTTCCGDIRGKEAEVVWTLSTTRAQYNTGLREEVRRITLPLPERKHGQDFLHVHFLPGDKVFLGWSEGAGSPYEKRKEPSYPMAKLINVSASTEERMTPGERRVASRLESFLNDDCLVWYDIPVGRKNRHPDFVIIDPENGLVFLEVKDWTVSTLRQVNQEQVTLETDGLLKSEINPLVQVRRYACDTVNALPANPCLRQNDGQYKGRLNLAWAYGVVFTRITRQQLKTLAGNDENAVEKIFPSAQTICQDEMTQSVLPEVFRQKIAGMFTTGFRTRVTPRMRDILRAHLFPEVTVKQNSQIKIMDIQQEILARNIGDGHRVIHGVAGSGKTMILLFRCLYLAETTPGKILVLCYNITLASYLRECIEARGLASRVTVSHFHSWCASMVKRHGIKVTADRKEYPDKCFSTLEEAVNSGKITRTGYDAVLVDEGHDFDSRWLALIARLFDNASRSLLLMYDDAQSIYRRERALNFSLASVGIQAQGRTSVLPVNYRNPKRILHFAYAFSREYFEKHQNREIPLVQPQAGGEEGTEPEILRCASERDEARQVADWLEKRHVLCGHWSDMAVLCPTERSAQQLQDVMTLRGVPFATCFDREGKKTYSRRKDVVHLLTYQSSKGLEFPYVAVINASFVHSGAADESEVIPVLYVAFTRATRELLVTCYRENSISRHLEDFA</sequence>
<dbReference type="Gene3D" id="3.40.50.300">
    <property type="entry name" value="P-loop containing nucleotide triphosphate hydrolases"/>
    <property type="match status" value="2"/>
</dbReference>
<evidence type="ECO:0000256" key="5">
    <source>
        <dbReference type="ARBA" id="ARBA00023235"/>
    </source>
</evidence>
<name>X5FDM4_ECOLX</name>
<dbReference type="EMBL" id="KF678356">
    <property type="protein sequence ID" value="AHW84638.1"/>
    <property type="molecule type" value="Genomic_DNA"/>
</dbReference>
<dbReference type="InterPro" id="IPR000212">
    <property type="entry name" value="DNA_helicase_UvrD/REP"/>
</dbReference>
<keyword evidence="10" id="KW-0472">Membrane</keyword>
<dbReference type="InterPro" id="IPR014017">
    <property type="entry name" value="DNA_helicase_UvrD-like_C"/>
</dbReference>
<evidence type="ECO:0000256" key="6">
    <source>
        <dbReference type="ARBA" id="ARBA00034617"/>
    </source>
</evidence>